<proteinExistence type="predicted"/>
<dbReference type="EMBL" id="NHYD01003909">
    <property type="protein sequence ID" value="PPQ70259.1"/>
    <property type="molecule type" value="Genomic_DNA"/>
</dbReference>
<protein>
    <recommendedName>
        <fullName evidence="2">Amidohydrolase-related domain-containing protein</fullName>
    </recommendedName>
</protein>
<dbReference type="AlphaFoldDB" id="A0A409VVI6"/>
<accession>A0A409VVI6</accession>
<dbReference type="InParanoid" id="A0A409VVI6"/>
<dbReference type="InterPro" id="IPR006680">
    <property type="entry name" value="Amidohydro-rel"/>
</dbReference>
<name>A0A409VVI6_PSICY</name>
<dbReference type="SUPFAM" id="SSF51556">
    <property type="entry name" value="Metallo-dependent hydrolases"/>
    <property type="match status" value="1"/>
</dbReference>
<evidence type="ECO:0000313" key="4">
    <source>
        <dbReference type="Proteomes" id="UP000283269"/>
    </source>
</evidence>
<dbReference type="InterPro" id="IPR051781">
    <property type="entry name" value="Metallo-dep_Hydrolase"/>
</dbReference>
<feature type="region of interest" description="Disordered" evidence="1">
    <location>
        <begin position="467"/>
        <end position="488"/>
    </location>
</feature>
<evidence type="ECO:0000313" key="3">
    <source>
        <dbReference type="EMBL" id="PPQ70259.1"/>
    </source>
</evidence>
<feature type="region of interest" description="Disordered" evidence="1">
    <location>
        <begin position="1"/>
        <end position="29"/>
    </location>
</feature>
<comment type="caution">
    <text evidence="3">The sequence shown here is derived from an EMBL/GenBank/DDBJ whole genome shotgun (WGS) entry which is preliminary data.</text>
</comment>
<dbReference type="STRING" id="93625.A0A409VVI6"/>
<feature type="domain" description="Amidohydrolase-related" evidence="2">
    <location>
        <begin position="100"/>
        <end position="313"/>
    </location>
</feature>
<dbReference type="Proteomes" id="UP000283269">
    <property type="component" value="Unassembled WGS sequence"/>
</dbReference>
<dbReference type="PANTHER" id="PTHR43135:SF3">
    <property type="entry name" value="ALPHA-D-RIBOSE 1-METHYLPHOSPHONATE 5-TRIPHOSPHATE DIPHOSPHATASE"/>
    <property type="match status" value="1"/>
</dbReference>
<gene>
    <name evidence="3" type="ORF">CVT25_013296</name>
</gene>
<dbReference type="InterPro" id="IPR032466">
    <property type="entry name" value="Metal_Hydrolase"/>
</dbReference>
<keyword evidence="4" id="KW-1185">Reference proteome</keyword>
<evidence type="ECO:0000259" key="2">
    <source>
        <dbReference type="Pfam" id="PF01979"/>
    </source>
</evidence>
<dbReference type="PANTHER" id="PTHR43135">
    <property type="entry name" value="ALPHA-D-RIBOSE 1-METHYLPHOSPHONATE 5-TRIPHOSPHATE DIPHOSPHATASE"/>
    <property type="match status" value="1"/>
</dbReference>
<dbReference type="OrthoDB" id="5595695at2759"/>
<sequence>MTSTRHLSQASNSGSGSATNDEGTTAATSSHRVRRLYQIHVGQLFDSVGRVLVKDQVVTVDRNRGVIVDISDERSQGWQWIIEKEEADLVVEKINLEGLVLLPGFVDVHVHLFLHPYSETSWDDQVTKESLSERTVRATVHARRTLLAGYTTVRDLGTEGALDADIGLRKCLAGQHPMIPGPRYYCATKAIVTTGSYGPKNTLIPSQQGVDGMRGAEPADGVAQCIQEVRRQIGAGADWIKIYADYRPRILTSPVSFSTAMRSIATFNKDELKAMIDTAHALGVKVAAHANSFRAISNAVDLGVDSIEHGGHICLGEEEDEEEAENGTGVTELLKKLVKPGGKTTFVPTTAVFYTIFQGGTVYGKQQWELCKRTFEAALKVDPSDYDGHAADGLDGENPDLNIACGGDTAVFPHGDNALEMSLMRKLGAEWERVLGWGTYGGWKCVRGMEWEGTKGRKKLERIEARERQRANSSAIGGGDEKGGGDDDLDLDRGVPFGAIRVGWAADFVGIREKLDGTPEQFESAVMRGVEFVMKGGVIYKRDGKEVLQG</sequence>
<reference evidence="3 4" key="1">
    <citation type="journal article" date="2018" name="Evol. Lett.">
        <title>Horizontal gene cluster transfer increased hallucinogenic mushroom diversity.</title>
        <authorList>
            <person name="Reynolds H.T."/>
            <person name="Vijayakumar V."/>
            <person name="Gluck-Thaler E."/>
            <person name="Korotkin H.B."/>
            <person name="Matheny P.B."/>
            <person name="Slot J.C."/>
        </authorList>
    </citation>
    <scope>NUCLEOTIDE SEQUENCE [LARGE SCALE GENOMIC DNA]</scope>
    <source>
        <strain evidence="3 4">2631</strain>
    </source>
</reference>
<dbReference type="Gene3D" id="3.20.20.140">
    <property type="entry name" value="Metal-dependent hydrolases"/>
    <property type="match status" value="1"/>
</dbReference>
<dbReference type="GO" id="GO:0016810">
    <property type="term" value="F:hydrolase activity, acting on carbon-nitrogen (but not peptide) bonds"/>
    <property type="evidence" value="ECO:0007669"/>
    <property type="project" value="InterPro"/>
</dbReference>
<organism evidence="3 4">
    <name type="scientific">Psilocybe cyanescens</name>
    <dbReference type="NCBI Taxonomy" id="93625"/>
    <lineage>
        <taxon>Eukaryota</taxon>
        <taxon>Fungi</taxon>
        <taxon>Dikarya</taxon>
        <taxon>Basidiomycota</taxon>
        <taxon>Agaricomycotina</taxon>
        <taxon>Agaricomycetes</taxon>
        <taxon>Agaricomycetidae</taxon>
        <taxon>Agaricales</taxon>
        <taxon>Agaricineae</taxon>
        <taxon>Strophariaceae</taxon>
        <taxon>Psilocybe</taxon>
    </lineage>
</organism>
<dbReference type="InterPro" id="IPR011059">
    <property type="entry name" value="Metal-dep_hydrolase_composite"/>
</dbReference>
<evidence type="ECO:0000256" key="1">
    <source>
        <dbReference type="SAM" id="MobiDB-lite"/>
    </source>
</evidence>
<dbReference type="SUPFAM" id="SSF51338">
    <property type="entry name" value="Composite domain of metallo-dependent hydrolases"/>
    <property type="match status" value="1"/>
</dbReference>
<dbReference type="Pfam" id="PF01979">
    <property type="entry name" value="Amidohydro_1"/>
    <property type="match status" value="1"/>
</dbReference>